<dbReference type="EMBL" id="CAACVG010004478">
    <property type="protein sequence ID" value="VEN38419.1"/>
    <property type="molecule type" value="Genomic_DNA"/>
</dbReference>
<protein>
    <submittedName>
        <fullName evidence="1">Uncharacterized protein</fullName>
    </submittedName>
</protein>
<accession>A0A653BS50</accession>
<dbReference type="Proteomes" id="UP000410492">
    <property type="component" value="Unassembled WGS sequence"/>
</dbReference>
<keyword evidence="2" id="KW-1185">Reference proteome</keyword>
<gene>
    <name evidence="1" type="ORF">CALMAC_LOCUS3323</name>
</gene>
<dbReference type="AlphaFoldDB" id="A0A653BS50"/>
<proteinExistence type="predicted"/>
<evidence type="ECO:0000313" key="2">
    <source>
        <dbReference type="Proteomes" id="UP000410492"/>
    </source>
</evidence>
<evidence type="ECO:0000313" key="1">
    <source>
        <dbReference type="EMBL" id="VEN38419.1"/>
    </source>
</evidence>
<reference evidence="1 2" key="1">
    <citation type="submission" date="2019-01" db="EMBL/GenBank/DDBJ databases">
        <authorList>
            <person name="Sayadi A."/>
        </authorList>
    </citation>
    <scope>NUCLEOTIDE SEQUENCE [LARGE SCALE GENOMIC DNA]</scope>
</reference>
<organism evidence="1 2">
    <name type="scientific">Callosobruchus maculatus</name>
    <name type="common">Southern cowpea weevil</name>
    <name type="synonym">Pulse bruchid</name>
    <dbReference type="NCBI Taxonomy" id="64391"/>
    <lineage>
        <taxon>Eukaryota</taxon>
        <taxon>Metazoa</taxon>
        <taxon>Ecdysozoa</taxon>
        <taxon>Arthropoda</taxon>
        <taxon>Hexapoda</taxon>
        <taxon>Insecta</taxon>
        <taxon>Pterygota</taxon>
        <taxon>Neoptera</taxon>
        <taxon>Endopterygota</taxon>
        <taxon>Coleoptera</taxon>
        <taxon>Polyphaga</taxon>
        <taxon>Cucujiformia</taxon>
        <taxon>Chrysomeloidea</taxon>
        <taxon>Chrysomelidae</taxon>
        <taxon>Bruchinae</taxon>
        <taxon>Bruchini</taxon>
        <taxon>Callosobruchus</taxon>
    </lineage>
</organism>
<feature type="non-terminal residue" evidence="1">
    <location>
        <position position="67"/>
    </location>
</feature>
<sequence length="67" mass="7782">MVHTRKGPHKEDEDPIITFLKKTHCHRDNFIEFQGFQEISRFSRSHHKGGGVGIWAHETLSVSKLEI</sequence>
<name>A0A653BS50_CALMS</name>
<dbReference type="OrthoDB" id="6791803at2759"/>